<organism evidence="10 11">
    <name type="scientific">Herbaspirillum lusitanum</name>
    <dbReference type="NCBI Taxonomy" id="213312"/>
    <lineage>
        <taxon>Bacteria</taxon>
        <taxon>Pseudomonadati</taxon>
        <taxon>Pseudomonadota</taxon>
        <taxon>Betaproteobacteria</taxon>
        <taxon>Burkholderiales</taxon>
        <taxon>Oxalobacteraceae</taxon>
        <taxon>Herbaspirillum</taxon>
    </lineage>
</organism>
<dbReference type="Gene3D" id="1.10.3720.10">
    <property type="entry name" value="MetI-like"/>
    <property type="match status" value="1"/>
</dbReference>
<evidence type="ECO:0000256" key="6">
    <source>
        <dbReference type="ARBA" id="ARBA00022989"/>
    </source>
</evidence>
<keyword evidence="5 8" id="KW-0812">Transmembrane</keyword>
<feature type="transmembrane region" description="Helical" evidence="8">
    <location>
        <begin position="232"/>
        <end position="251"/>
    </location>
</feature>
<comment type="similarity">
    <text evidence="8">Belongs to the binding-protein-dependent transport system permease family.</text>
</comment>
<evidence type="ECO:0000256" key="3">
    <source>
        <dbReference type="ARBA" id="ARBA00022475"/>
    </source>
</evidence>
<dbReference type="RefSeq" id="WP_408154353.1">
    <property type="nucleotide sequence ID" value="NZ_JAQQFM010000001.1"/>
</dbReference>
<evidence type="ECO:0000313" key="11">
    <source>
        <dbReference type="Proteomes" id="UP001629246"/>
    </source>
</evidence>
<evidence type="ECO:0000256" key="2">
    <source>
        <dbReference type="ARBA" id="ARBA00022448"/>
    </source>
</evidence>
<gene>
    <name evidence="10" type="ORF">PQR62_02295</name>
</gene>
<evidence type="ECO:0000256" key="8">
    <source>
        <dbReference type="RuleBase" id="RU363032"/>
    </source>
</evidence>
<reference evidence="10 11" key="1">
    <citation type="journal article" date="2024" name="Chem. Sci.">
        <title>Discovery of megapolipeptins by genome mining of a Burkholderiales bacteria collection.</title>
        <authorList>
            <person name="Paulo B.S."/>
            <person name="Recchia M.J.J."/>
            <person name="Lee S."/>
            <person name="Fergusson C.H."/>
            <person name="Romanowski S.B."/>
            <person name="Hernandez A."/>
            <person name="Krull N."/>
            <person name="Liu D.Y."/>
            <person name="Cavanagh H."/>
            <person name="Bos A."/>
            <person name="Gray C.A."/>
            <person name="Murphy B.T."/>
            <person name="Linington R.G."/>
            <person name="Eustaquio A.S."/>
        </authorList>
    </citation>
    <scope>NUCLEOTIDE SEQUENCE [LARGE SCALE GENOMIC DNA]</scope>
    <source>
        <strain evidence="10 11">RL21-008-BIB-A</strain>
    </source>
</reference>
<dbReference type="Pfam" id="PF00528">
    <property type="entry name" value="BPD_transp_1"/>
    <property type="match status" value="1"/>
</dbReference>
<dbReference type="Proteomes" id="UP001629246">
    <property type="component" value="Unassembled WGS sequence"/>
</dbReference>
<evidence type="ECO:0000256" key="1">
    <source>
        <dbReference type="ARBA" id="ARBA00004429"/>
    </source>
</evidence>
<name>A0ABW9A3X7_9BURK</name>
<feature type="transmembrane region" description="Helical" evidence="8">
    <location>
        <begin position="67"/>
        <end position="90"/>
    </location>
</feature>
<feature type="domain" description="ABC transmembrane type-1" evidence="9">
    <location>
        <begin position="63"/>
        <end position="251"/>
    </location>
</feature>
<dbReference type="InterPro" id="IPR035906">
    <property type="entry name" value="MetI-like_sf"/>
</dbReference>
<keyword evidence="3" id="KW-1003">Cell membrane</keyword>
<keyword evidence="7 8" id="KW-0472">Membrane</keyword>
<feature type="transmembrane region" description="Helical" evidence="8">
    <location>
        <begin position="131"/>
        <end position="151"/>
    </location>
</feature>
<sequence>MSRRAPLPLLIFHWLFAAFMLAPLVIVIFVSFTDKGYISMPFDGASFRWYAAILRDDSFMSAFYRSVSLGIAAATIATLLAVPAGMAIAWHRFPGREAMLGLLLSPLMVPHVVLGIAILRLLSLLDSPGSAWGLTAAHTVVVLPYVLRLVVAAATGFDRTIAQAAEALGASPWTVFRRVELPLIIPGVAGGWLLAFINSFDELTMSIFVASAGTETLPVKMYNHIANTIDPLLASVSTILILLTLILMLVLDRFYGLDRVLAGKTS</sequence>
<dbReference type="CDD" id="cd06261">
    <property type="entry name" value="TM_PBP2"/>
    <property type="match status" value="1"/>
</dbReference>
<feature type="transmembrane region" description="Helical" evidence="8">
    <location>
        <begin position="181"/>
        <end position="200"/>
    </location>
</feature>
<dbReference type="PANTHER" id="PTHR43357:SF4">
    <property type="entry name" value="INNER MEMBRANE ABC TRANSPORTER PERMEASE PROTEIN YDCV"/>
    <property type="match status" value="1"/>
</dbReference>
<keyword evidence="11" id="KW-1185">Reference proteome</keyword>
<evidence type="ECO:0000256" key="7">
    <source>
        <dbReference type="ARBA" id="ARBA00023136"/>
    </source>
</evidence>
<evidence type="ECO:0000256" key="4">
    <source>
        <dbReference type="ARBA" id="ARBA00022519"/>
    </source>
</evidence>
<comment type="subcellular location">
    <subcellularLocation>
        <location evidence="1">Cell inner membrane</location>
        <topology evidence="1">Multi-pass membrane protein</topology>
    </subcellularLocation>
    <subcellularLocation>
        <location evidence="8">Cell membrane</location>
        <topology evidence="8">Multi-pass membrane protein</topology>
    </subcellularLocation>
</comment>
<keyword evidence="6 8" id="KW-1133">Transmembrane helix</keyword>
<feature type="transmembrane region" description="Helical" evidence="8">
    <location>
        <begin position="7"/>
        <end position="32"/>
    </location>
</feature>
<evidence type="ECO:0000256" key="5">
    <source>
        <dbReference type="ARBA" id="ARBA00022692"/>
    </source>
</evidence>
<evidence type="ECO:0000313" key="10">
    <source>
        <dbReference type="EMBL" id="MFL9923080.1"/>
    </source>
</evidence>
<dbReference type="SUPFAM" id="SSF161098">
    <property type="entry name" value="MetI-like"/>
    <property type="match status" value="1"/>
</dbReference>
<accession>A0ABW9A3X7</accession>
<dbReference type="PROSITE" id="PS50928">
    <property type="entry name" value="ABC_TM1"/>
    <property type="match status" value="1"/>
</dbReference>
<keyword evidence="4" id="KW-0997">Cell inner membrane</keyword>
<keyword evidence="2 8" id="KW-0813">Transport</keyword>
<dbReference type="PANTHER" id="PTHR43357">
    <property type="entry name" value="INNER MEMBRANE ABC TRANSPORTER PERMEASE PROTEIN YDCV"/>
    <property type="match status" value="1"/>
</dbReference>
<dbReference type="InterPro" id="IPR000515">
    <property type="entry name" value="MetI-like"/>
</dbReference>
<feature type="transmembrane region" description="Helical" evidence="8">
    <location>
        <begin position="102"/>
        <end position="125"/>
    </location>
</feature>
<comment type="caution">
    <text evidence="10">The sequence shown here is derived from an EMBL/GenBank/DDBJ whole genome shotgun (WGS) entry which is preliminary data.</text>
</comment>
<evidence type="ECO:0000259" key="9">
    <source>
        <dbReference type="PROSITE" id="PS50928"/>
    </source>
</evidence>
<dbReference type="EMBL" id="JAQQFM010000001">
    <property type="protein sequence ID" value="MFL9923080.1"/>
    <property type="molecule type" value="Genomic_DNA"/>
</dbReference>
<proteinExistence type="inferred from homology"/>
<protein>
    <submittedName>
        <fullName evidence="10">ABC transporter permease</fullName>
    </submittedName>
</protein>